<dbReference type="PROSITE" id="PS50082">
    <property type="entry name" value="WD_REPEATS_2"/>
    <property type="match status" value="1"/>
</dbReference>
<dbReference type="PANTHER" id="PTHR13743:SF86">
    <property type="entry name" value="LYSOSOMAL-TRAFFICKING REGULATOR"/>
    <property type="match status" value="1"/>
</dbReference>
<dbReference type="WBParaSite" id="maker-uti_cns_0005342-snap-gene-0.2-mRNA-1">
    <property type="protein sequence ID" value="maker-uti_cns_0005342-snap-gene-0.2-mRNA-1"/>
    <property type="gene ID" value="maker-uti_cns_0005342-snap-gene-0.2"/>
</dbReference>
<dbReference type="SMART" id="SM01026">
    <property type="entry name" value="Beach"/>
    <property type="match status" value="1"/>
</dbReference>
<dbReference type="InterPro" id="IPR001680">
    <property type="entry name" value="WD40_rpt"/>
</dbReference>
<dbReference type="InterPro" id="IPR050865">
    <property type="entry name" value="BEACH_Domain"/>
</dbReference>
<organism evidence="5 6">
    <name type="scientific">Macrostomum lignano</name>
    <dbReference type="NCBI Taxonomy" id="282301"/>
    <lineage>
        <taxon>Eukaryota</taxon>
        <taxon>Metazoa</taxon>
        <taxon>Spiralia</taxon>
        <taxon>Lophotrochozoa</taxon>
        <taxon>Platyhelminthes</taxon>
        <taxon>Rhabditophora</taxon>
        <taxon>Macrostomorpha</taxon>
        <taxon>Macrostomida</taxon>
        <taxon>Macrostomidae</taxon>
        <taxon>Macrostomum</taxon>
    </lineage>
</organism>
<protein>
    <submittedName>
        <fullName evidence="6">PH domain-containing protein</fullName>
    </submittedName>
</protein>
<name>A0A1I8HBZ6_9PLAT</name>
<dbReference type="Pfam" id="PF14844">
    <property type="entry name" value="PH_BEACH"/>
    <property type="match status" value="1"/>
</dbReference>
<evidence type="ECO:0000256" key="1">
    <source>
        <dbReference type="PROSITE-ProRule" id="PRU00221"/>
    </source>
</evidence>
<keyword evidence="1" id="KW-0853">WD repeat</keyword>
<feature type="compositionally biased region" description="Basic and acidic residues" evidence="2">
    <location>
        <begin position="1125"/>
        <end position="1136"/>
    </location>
</feature>
<dbReference type="SUPFAM" id="SSF50978">
    <property type="entry name" value="WD40 repeat-like"/>
    <property type="match status" value="1"/>
</dbReference>
<feature type="region of interest" description="Disordered" evidence="2">
    <location>
        <begin position="339"/>
        <end position="414"/>
    </location>
</feature>
<dbReference type="Gene3D" id="1.10.1540.10">
    <property type="entry name" value="BEACH domain"/>
    <property type="match status" value="1"/>
</dbReference>
<dbReference type="InterPro" id="IPR036372">
    <property type="entry name" value="BEACH_dom_sf"/>
</dbReference>
<evidence type="ECO:0000256" key="2">
    <source>
        <dbReference type="SAM" id="MobiDB-lite"/>
    </source>
</evidence>
<evidence type="ECO:0000313" key="5">
    <source>
        <dbReference type="Proteomes" id="UP000095280"/>
    </source>
</evidence>
<dbReference type="InterPro" id="IPR000409">
    <property type="entry name" value="BEACH_dom"/>
</dbReference>
<feature type="repeat" description="WD" evidence="1">
    <location>
        <begin position="920"/>
        <end position="952"/>
    </location>
</feature>
<keyword evidence="5" id="KW-1185">Reference proteome</keyword>
<evidence type="ECO:0000259" key="4">
    <source>
        <dbReference type="PROSITE" id="PS51783"/>
    </source>
</evidence>
<feature type="region of interest" description="Disordered" evidence="2">
    <location>
        <begin position="1070"/>
        <end position="1166"/>
    </location>
</feature>
<dbReference type="InterPro" id="IPR015943">
    <property type="entry name" value="WD40/YVTN_repeat-like_dom_sf"/>
</dbReference>
<dbReference type="Proteomes" id="UP000095280">
    <property type="component" value="Unplaced"/>
</dbReference>
<dbReference type="Pfam" id="PF02138">
    <property type="entry name" value="Beach"/>
    <property type="match status" value="1"/>
</dbReference>
<dbReference type="Gene3D" id="2.30.29.30">
    <property type="entry name" value="Pleckstrin-homology domain (PH domain)/Phosphotyrosine-binding domain (PTB)"/>
    <property type="match status" value="1"/>
</dbReference>
<feature type="compositionally biased region" description="Polar residues" evidence="2">
    <location>
        <begin position="1142"/>
        <end position="1164"/>
    </location>
</feature>
<dbReference type="InterPro" id="IPR023362">
    <property type="entry name" value="PH-BEACH_dom"/>
</dbReference>
<dbReference type="InterPro" id="IPR011993">
    <property type="entry name" value="PH-like_dom_sf"/>
</dbReference>
<dbReference type="PROSITE" id="PS51783">
    <property type="entry name" value="PH_BEACH"/>
    <property type="match status" value="1"/>
</dbReference>
<dbReference type="InterPro" id="IPR036322">
    <property type="entry name" value="WD40_repeat_dom_sf"/>
</dbReference>
<sequence length="1342" mass="144575">VRLASNVDVKRRWLNLATQLTHEQAVWHRPSSDVPPSWQIDPTEGPSRVRVRLKRCHTGLAAKFFKQSAKWKATWDPAAGPLAFLFREDRLTEDASATLFQLHRNDKIRLNRRCLSVAASAETPGEFLIGERCMYFVGDDTVWDASQAQLPPDAAAELQLPKLAAAAWYDCQSLKLMPPVVAPPDLPAPASCRCFCACARRLLTTESSRRWLPTSIRRCSGASSSASSSRLGSASWLLPSSSATLISLLANFTAQLEAAASCPPSAWSMSVSRMPLFCLSGWQSLILLMPSALVLLAIELRPALPLPLPLSLALETRLTNSSVKQALYTLTDAVVGDAVSHGDRPAEDSAGQFHNHCPPGASRQSKRGAHGEAQQQGEADESHGLSPAGLNAGHEADDGEAADSSGDAPQSASWSFDEVKEVHLRRYELRDNALEIFLANGAAYLLAFQSPRDRDEVARVVDGLELDSRVRQLTVDEAQRQWVLQRPHAVPVFPWVLADYDSVELDLTQPATFRDLARPIGTQDDSAVARHRDKYEVLDRQYRELGPDHATPPYHYSSHYSNSGTVLHYLVRLPPYTQLFTVYQDRHFDLPDRTFHSIRTSWRLSSKLSDSDVKELIPEFFCLPEFFINSEELDFGVKQSGVRVDNVELPPWAADDPRRFVLIHRAALESPLVTEKLHKWIDLIFGYKQTGKAALSSVNLFHPYTYFGAIDLDQIDDPVRRRAIETMIKTYGQTPKQLFRSPHQPPVAAAPRSGRVPGAFGVRFGNYCGSPDCQAPPQVRCRDGASWGRPLVLKPSPVGPSAPEVLGLCPGTCALAGGQLLVGAADNVFRWRPAPTSASASAGAGQALGAPPPDWLGDRVTAAAACGWRVFCGLRSGLLRVFSVAASSTGSAAPASSSASGARGRAGGRIDWLGEAPVPLLGHRSAVTAAHACPEFALLATGDAAGRVLLWDTNQVAYVRCLRPSGPPVAALTASPTLADVAVLGQLTVYTANGALVGSVSSGGGGGGGDRITCAVYSSLPEGRFINCLAVGLSSGCVRRGTGRRHEEAAAAVCGRICLILPGAAFGTAASPEQVGDTDNEQQEDNGRCHPDADVQPSEGCVQAASTRSDHHKPSVRRRHGLPPGHRERLRHDPYAIKRAASPSSNSGHHSLLPLQNSGRSQTPRAALHSVPLEISEQVVMLQHCPDAQLAPGLNLQPCGSGHEHGTSSSSWFMPRLWPSSCATVTATLMALPAMSKSSMDEERVHAATVGELAELSQVTVQVSAISPSLQIPPEDPAHISFIADQHQLNELLSWLSHSRPSVHQQRGLTAANWPFSGGGDGRLCGQRAAPLGAPKFWQSVS</sequence>
<dbReference type="CDD" id="cd06071">
    <property type="entry name" value="Beach"/>
    <property type="match status" value="1"/>
</dbReference>
<dbReference type="PROSITE" id="PS50197">
    <property type="entry name" value="BEACH"/>
    <property type="match status" value="1"/>
</dbReference>
<dbReference type="PANTHER" id="PTHR13743">
    <property type="entry name" value="BEIGE/BEACH-RELATED"/>
    <property type="match status" value="1"/>
</dbReference>
<feature type="domain" description="BEACH" evidence="3">
    <location>
        <begin position="447"/>
        <end position="746"/>
    </location>
</feature>
<feature type="domain" description="BEACH-type PH" evidence="4">
    <location>
        <begin position="362"/>
        <end position="462"/>
    </location>
</feature>
<accession>A0A1I8HBZ6</accession>
<proteinExistence type="predicted"/>
<dbReference type="SUPFAM" id="SSF81837">
    <property type="entry name" value="BEACH domain"/>
    <property type="match status" value="1"/>
</dbReference>
<evidence type="ECO:0000259" key="3">
    <source>
        <dbReference type="PROSITE" id="PS50197"/>
    </source>
</evidence>
<dbReference type="Gene3D" id="2.130.10.10">
    <property type="entry name" value="YVTN repeat-like/Quinoprotein amine dehydrogenase"/>
    <property type="match status" value="1"/>
</dbReference>
<evidence type="ECO:0000313" key="6">
    <source>
        <dbReference type="WBParaSite" id="maker-uti_cns_0005342-snap-gene-0.2-mRNA-1"/>
    </source>
</evidence>
<dbReference type="SUPFAM" id="SSF50729">
    <property type="entry name" value="PH domain-like"/>
    <property type="match status" value="1"/>
</dbReference>
<reference evidence="6" key="1">
    <citation type="submission" date="2016-11" db="UniProtKB">
        <authorList>
            <consortium name="WormBaseParasite"/>
        </authorList>
    </citation>
    <scope>IDENTIFICATION</scope>
</reference>